<evidence type="ECO:0000313" key="3">
    <source>
        <dbReference type="EMBL" id="KAF3206633.1"/>
    </source>
</evidence>
<evidence type="ECO:0000313" key="8">
    <source>
        <dbReference type="Proteomes" id="UP000483672"/>
    </source>
</evidence>
<dbReference type="Proteomes" id="UP000483672">
    <property type="component" value="Unassembled WGS sequence"/>
</dbReference>
<organism evidence="4 6">
    <name type="scientific">Orbilia oligospora</name>
    <name type="common">Nematode-trapping fungus</name>
    <name type="synonym">Arthrobotrys oligospora</name>
    <dbReference type="NCBI Taxonomy" id="2813651"/>
    <lineage>
        <taxon>Eukaryota</taxon>
        <taxon>Fungi</taxon>
        <taxon>Dikarya</taxon>
        <taxon>Ascomycota</taxon>
        <taxon>Pezizomycotina</taxon>
        <taxon>Orbiliomycetes</taxon>
        <taxon>Orbiliales</taxon>
        <taxon>Orbiliaceae</taxon>
        <taxon>Orbilia</taxon>
    </lineage>
</organism>
<dbReference type="SUPFAM" id="SSF52047">
    <property type="entry name" value="RNI-like"/>
    <property type="match status" value="1"/>
</dbReference>
<dbReference type="Gene3D" id="3.80.10.10">
    <property type="entry name" value="Ribonuclease Inhibitor"/>
    <property type="match status" value="1"/>
</dbReference>
<feature type="region of interest" description="Disordered" evidence="1">
    <location>
        <begin position="545"/>
        <end position="570"/>
    </location>
</feature>
<dbReference type="Proteomes" id="UP000479691">
    <property type="component" value="Unassembled WGS sequence"/>
</dbReference>
<evidence type="ECO:0000313" key="4">
    <source>
        <dbReference type="EMBL" id="KAF3226763.1"/>
    </source>
</evidence>
<name>A0A6G1MH05_ORBOL</name>
<proteinExistence type="predicted"/>
<dbReference type="OrthoDB" id="5304989at2759"/>
<protein>
    <recommendedName>
        <fullName evidence="9">F-box domain-containing protein</fullName>
    </recommendedName>
</protein>
<feature type="compositionally biased region" description="Acidic residues" evidence="1">
    <location>
        <begin position="550"/>
        <end position="570"/>
    </location>
</feature>
<gene>
    <name evidence="4" type="ORF">TWF106_011175</name>
    <name evidence="5" type="ORF">TWF191_001206</name>
    <name evidence="3" type="ORF">TWF679_008677</name>
    <name evidence="2" type="ORF">TWF788_007545</name>
</gene>
<dbReference type="Proteomes" id="UP000614610">
    <property type="component" value="Unassembled WGS sequence"/>
</dbReference>
<dbReference type="AlphaFoldDB" id="A0A6G1MH05"/>
<sequence length="570" mass="65144">MAARTPTKLLDLSEDVLRVIFQHNVIVLKDLKSLRLAHPGLHGAVDPLLFKTITVPTSKLGEVSLSDCPRFSPGGHAEPSYPTFKISTFQLSSILERRVPRVIFDNAQSVILNKYDVFDGYPDENKIKQNFPQYSEEGIRGLEYFLCSMKKMRNLTWSIAYSNITQLIDLSPIAGKVDSLRLTNAYYGSIQPPVHSYKAFKDFSSLTCLTISFNDSADVKDLSYLPNLKTLNFTIEKAPQASTEPRRFDFVDFLEAQRAPFSLQSLSITACYAAIPIPKDLAQKFLSNLRTLYLRYLTPEAKNYPIIDVLKDNNIKIQNLDIDGCHKSILDYIGSYTDGLQSLEVNVECLSDNEGFDDGRGEDVWAHSFSRRRWREDIMEKKKDTFKSEIWKVLAAAHKNSLQHLVLGNNFHFYTEEAEALSQCKALRTMDIKGDDWVLQRIIPVASKLPLLEVLKFEIPWTPRIPDMTGWCGTSQYDWHTKPKDIESRVKAMHWLEEDIDADGRELGNISFRVSGIYSDLKLVKRRHIFYPWILVGDGEMGIEGREDQAIESDEEEELEPGEFKESDEE</sequence>
<dbReference type="EMBL" id="WIWS01000009">
    <property type="protein sequence ID" value="KAF3226763.1"/>
    <property type="molecule type" value="Genomic_DNA"/>
</dbReference>
<dbReference type="EMBL" id="WIPF01000012">
    <property type="protein sequence ID" value="KAF3229484.1"/>
    <property type="molecule type" value="Genomic_DNA"/>
</dbReference>
<evidence type="ECO:0000313" key="5">
    <source>
        <dbReference type="EMBL" id="KAF3229484.1"/>
    </source>
</evidence>
<comment type="caution">
    <text evidence="4">The sequence shown here is derived from an EMBL/GenBank/DDBJ whole genome shotgun (WGS) entry which is preliminary data.</text>
</comment>
<accession>A0A6G1MH05</accession>
<evidence type="ECO:0000313" key="7">
    <source>
        <dbReference type="Proteomes" id="UP000479691"/>
    </source>
</evidence>
<evidence type="ECO:0000256" key="1">
    <source>
        <dbReference type="SAM" id="MobiDB-lite"/>
    </source>
</evidence>
<dbReference type="EMBL" id="JAABOE010000042">
    <property type="protein sequence ID" value="KAF3178102.1"/>
    <property type="molecule type" value="Genomic_DNA"/>
</dbReference>
<dbReference type="Proteomes" id="UP000472727">
    <property type="component" value="Unassembled WGS sequence"/>
</dbReference>
<reference evidence="6 7" key="1">
    <citation type="submission" date="2019-06" db="EMBL/GenBank/DDBJ databases">
        <authorList>
            <person name="Palmer J.M."/>
        </authorList>
    </citation>
    <scope>NUCLEOTIDE SEQUENCE [LARGE SCALE GENOMIC DNA]</scope>
    <source>
        <strain evidence="4 6">TWF106</strain>
        <strain evidence="5 8">TWF191</strain>
        <strain evidence="3">TWF679</strain>
        <strain evidence="2 7">TWF788</strain>
    </source>
</reference>
<dbReference type="InterPro" id="IPR032675">
    <property type="entry name" value="LRR_dom_sf"/>
</dbReference>
<evidence type="ECO:0000313" key="6">
    <source>
        <dbReference type="Proteomes" id="UP000472727"/>
    </source>
</evidence>
<evidence type="ECO:0008006" key="9">
    <source>
        <dbReference type="Google" id="ProtNLM"/>
    </source>
</evidence>
<evidence type="ECO:0000313" key="2">
    <source>
        <dbReference type="EMBL" id="KAF3178102.1"/>
    </source>
</evidence>
<dbReference type="EMBL" id="WIWT01000057">
    <property type="protein sequence ID" value="KAF3206633.1"/>
    <property type="molecule type" value="Genomic_DNA"/>
</dbReference>